<protein>
    <submittedName>
        <fullName evidence="2">Double-stranded RNA-containing particles stability</fullName>
    </submittedName>
</protein>
<keyword evidence="3" id="KW-1185">Reference proteome</keyword>
<sequence>MNEENSMDAQSLIITNGMFIIDDIENSKCNIHYKNVPGGGGTFAILGACIISPNNKTSKGLKWIVDRGSDFPDEITKEIESWGTDARFRDSFDRPTTKGLNYYEGDNDLRKFKFLTAKKQIDVQDWVATFGRETINEIQSFHLLCSGSRCTKMIDALMKVRSRESGKPVIIWEPFPDLCDFEHQHEIRCVMQREDVTVILSPNAEESSRLFGLHGKEPSSLEECFELAHRFNEFMNDNNMCILRCGSLGSISITDRLGSAERAYDHYPAYHFKTKSRVLDPTGGGNSFLGGFAIAYALTRNLATASICGNIAASAIIEQIGIPRYDPAYMTWNGLTLLDRLKFYLSQSGLQYNASDVYKSLSQ</sequence>
<dbReference type="Proteomes" id="UP000501346">
    <property type="component" value="Chromosome SeIII-ScIII"/>
</dbReference>
<evidence type="ECO:0000259" key="1">
    <source>
        <dbReference type="Pfam" id="PF00294"/>
    </source>
</evidence>
<name>A0A6C1E3M8_SACPS</name>
<dbReference type="PANTHER" id="PTHR47098">
    <property type="entry name" value="PROTEIN MAK32"/>
    <property type="match status" value="1"/>
</dbReference>
<dbReference type="EMBL" id="CP049000">
    <property type="protein sequence ID" value="QID83908.1"/>
    <property type="molecule type" value="Genomic_DNA"/>
</dbReference>
<dbReference type="Gene3D" id="3.40.1190.20">
    <property type="match status" value="1"/>
</dbReference>
<dbReference type="SUPFAM" id="SSF53613">
    <property type="entry name" value="Ribokinase-like"/>
    <property type="match status" value="1"/>
</dbReference>
<reference evidence="2 3" key="1">
    <citation type="journal article" date="2019" name="BMC Genomics">
        <title>Chromosome level assembly and comparative genome analysis confirm lager-brewing yeasts originated from a single hybridization.</title>
        <authorList>
            <person name="Salazar A.N."/>
            <person name="Gorter de Vries A.R."/>
            <person name="van den Broek M."/>
            <person name="Brouwers N."/>
            <person name="de la Torre Cortes P."/>
            <person name="Kuijpers N.G.A."/>
            <person name="Daran J.G."/>
            <person name="Abeel T."/>
        </authorList>
    </citation>
    <scope>NUCLEOTIDE SEQUENCE [LARGE SCALE GENOMIC DNA]</scope>
    <source>
        <strain evidence="2 3">CBS 1483</strain>
    </source>
</reference>
<dbReference type="InterPro" id="IPR011611">
    <property type="entry name" value="PfkB_dom"/>
</dbReference>
<accession>A0A6C1E3M8</accession>
<dbReference type="InterPro" id="IPR029056">
    <property type="entry name" value="Ribokinase-like"/>
</dbReference>
<dbReference type="PANTHER" id="PTHR47098:SF2">
    <property type="entry name" value="PROTEIN MAK32"/>
    <property type="match status" value="1"/>
</dbReference>
<dbReference type="OrthoDB" id="497927at2759"/>
<evidence type="ECO:0000313" key="3">
    <source>
        <dbReference type="Proteomes" id="UP000501346"/>
    </source>
</evidence>
<dbReference type="AlphaFoldDB" id="A0A6C1E3M8"/>
<evidence type="ECO:0000313" key="2">
    <source>
        <dbReference type="EMBL" id="QID83908.1"/>
    </source>
</evidence>
<organism evidence="2 3">
    <name type="scientific">Saccharomyces pastorianus</name>
    <name type="common">Lager yeast</name>
    <name type="synonym">Saccharomyces cerevisiae x Saccharomyces eubayanus</name>
    <dbReference type="NCBI Taxonomy" id="27292"/>
    <lineage>
        <taxon>Eukaryota</taxon>
        <taxon>Fungi</taxon>
        <taxon>Dikarya</taxon>
        <taxon>Ascomycota</taxon>
        <taxon>Saccharomycotina</taxon>
        <taxon>Saccharomycetes</taxon>
        <taxon>Saccharomycetales</taxon>
        <taxon>Saccharomycetaceae</taxon>
        <taxon>Saccharomyces</taxon>
    </lineage>
</organism>
<proteinExistence type="predicted"/>
<dbReference type="Pfam" id="PF00294">
    <property type="entry name" value="PfkB"/>
    <property type="match status" value="1"/>
</dbReference>
<gene>
    <name evidence="2" type="primary">MAK32</name>
    <name evidence="2" type="ORF">GRS66_006395</name>
</gene>
<feature type="domain" description="Carbohydrate kinase PfkB" evidence="1">
    <location>
        <begin position="73"/>
        <end position="321"/>
    </location>
</feature>